<dbReference type="CDD" id="cd01837">
    <property type="entry name" value="SGNH_plant_lipase_like"/>
    <property type="match status" value="1"/>
</dbReference>
<reference evidence="4 5" key="1">
    <citation type="journal article" date="2010" name="Nature">
        <title>Genome sequencing and analysis of the model grass Brachypodium distachyon.</title>
        <authorList>
            <consortium name="International Brachypodium Initiative"/>
        </authorList>
    </citation>
    <scope>NUCLEOTIDE SEQUENCE [LARGE SCALE GENOMIC DNA]</scope>
    <source>
        <strain evidence="4 5">Bd21</strain>
    </source>
</reference>
<evidence type="ECO:0008006" key="7">
    <source>
        <dbReference type="Google" id="ProtNLM"/>
    </source>
</evidence>
<dbReference type="InterPro" id="IPR036514">
    <property type="entry name" value="SGNH_hydro_sf"/>
</dbReference>
<evidence type="ECO:0000256" key="3">
    <source>
        <dbReference type="SAM" id="SignalP"/>
    </source>
</evidence>
<feature type="coiled-coil region" evidence="2">
    <location>
        <begin position="140"/>
        <end position="167"/>
    </location>
</feature>
<accession>I1IIV0</accession>
<dbReference type="InterPro" id="IPR001087">
    <property type="entry name" value="GDSL"/>
</dbReference>
<dbReference type="EnsemblPlants" id="KQJ86943">
    <property type="protein sequence ID" value="KQJ86943"/>
    <property type="gene ID" value="BRADI_4g08607v3"/>
</dbReference>
<dbReference type="AlphaFoldDB" id="I1IIV0"/>
<dbReference type="FunCoup" id="I1IIV0">
    <property type="interactions" value="67"/>
</dbReference>
<dbReference type="EMBL" id="CM000883">
    <property type="protein sequence ID" value="KQJ86943.1"/>
    <property type="molecule type" value="Genomic_DNA"/>
</dbReference>
<dbReference type="eggNOG" id="KOG0017">
    <property type="taxonomic scope" value="Eukaryota"/>
</dbReference>
<dbReference type="Gramene" id="KQJ86943">
    <property type="protein sequence ID" value="KQJ86943"/>
    <property type="gene ID" value="BRADI_4g08607v3"/>
</dbReference>
<dbReference type="InterPro" id="IPR050592">
    <property type="entry name" value="GDSL_lipolytic_enzyme"/>
</dbReference>
<gene>
    <name evidence="5" type="primary">LOC100830965</name>
    <name evidence="4" type="ORF">BRADI_4g08607v3</name>
</gene>
<dbReference type="Pfam" id="PF00657">
    <property type="entry name" value="Lipase_GDSL"/>
    <property type="match status" value="1"/>
</dbReference>
<evidence type="ECO:0000313" key="5">
    <source>
        <dbReference type="EnsemblPlants" id="KQJ86943"/>
    </source>
</evidence>
<proteinExistence type="inferred from homology"/>
<sequence length="360" mass="38481">MSSQSLQQSSPVLAKILTYFLLLLSSSATSVAAAGKKVTAIIVFGDSTVDPGNNDYIPTVARGNFPPYGRDFDGGVATGRFSNGRLVTDFFSEAFGLAPTVPAYLDGSYTIDQLARGVSFASGGTGLDPLTAQIASVIPLSQQLEYFKEYKERLKEAKGEAAAEEIVAGALYLFSIGTNDFLVNYFVLPLRRAHYTPSEYVAFLAGLAGAAVRETYGLGARNIVFSGLAPFGCMPAARTMNRVNPGECNEEYNRAALEFNAAVRDAVVGAELPGARVVYSELYGVVSDMVGSPEEHGFENAAEGCCGTGYIETSVLCGMDQAFTCRDADKYVFFDSVHPSERAYEIVADHVLSTALHVFL</sequence>
<dbReference type="InterPro" id="IPR035669">
    <property type="entry name" value="SGNH_plant_lipase-like"/>
</dbReference>
<feature type="chain" id="PRO_5014095350" description="GDSL esterase/lipase" evidence="3">
    <location>
        <begin position="34"/>
        <end position="360"/>
    </location>
</feature>
<keyword evidence="3" id="KW-0732">Signal</keyword>
<dbReference type="HOGENOM" id="CLU_015101_0_1_1"/>
<dbReference type="RefSeq" id="XP_003575580.1">
    <property type="nucleotide sequence ID" value="XM_003575532.4"/>
</dbReference>
<dbReference type="Gene3D" id="3.40.50.1110">
    <property type="entry name" value="SGNH hydrolase"/>
    <property type="match status" value="1"/>
</dbReference>
<dbReference type="SUPFAM" id="SSF52266">
    <property type="entry name" value="SGNH hydrolase"/>
    <property type="match status" value="1"/>
</dbReference>
<evidence type="ECO:0000313" key="6">
    <source>
        <dbReference type="Proteomes" id="UP000008810"/>
    </source>
</evidence>
<reference evidence="4" key="2">
    <citation type="submission" date="2017-06" db="EMBL/GenBank/DDBJ databases">
        <title>WGS assembly of Brachypodium distachyon.</title>
        <authorList>
            <consortium name="The International Brachypodium Initiative"/>
            <person name="Lucas S."/>
            <person name="Harmon-Smith M."/>
            <person name="Lail K."/>
            <person name="Tice H."/>
            <person name="Grimwood J."/>
            <person name="Bruce D."/>
            <person name="Barry K."/>
            <person name="Shu S."/>
            <person name="Lindquist E."/>
            <person name="Wang M."/>
            <person name="Pitluck S."/>
            <person name="Vogel J.P."/>
            <person name="Garvin D.F."/>
            <person name="Mockler T.C."/>
            <person name="Schmutz J."/>
            <person name="Rokhsar D."/>
            <person name="Bevan M.W."/>
        </authorList>
    </citation>
    <scope>NUCLEOTIDE SEQUENCE</scope>
    <source>
        <strain evidence="4">Bd21</strain>
    </source>
</reference>
<dbReference type="GeneID" id="100830965"/>
<comment type="similarity">
    <text evidence="1">Belongs to the 'GDSL' lipolytic enzyme family.</text>
</comment>
<dbReference type="OrthoDB" id="1600564at2759"/>
<name>I1IIV0_BRADI</name>
<keyword evidence="6" id="KW-1185">Reference proteome</keyword>
<dbReference type="KEGG" id="bdi:100830965"/>
<evidence type="ECO:0000256" key="2">
    <source>
        <dbReference type="SAM" id="Coils"/>
    </source>
</evidence>
<dbReference type="Proteomes" id="UP000008810">
    <property type="component" value="Chromosome 4"/>
</dbReference>
<protein>
    <recommendedName>
        <fullName evidence="7">GDSL esterase/lipase</fullName>
    </recommendedName>
</protein>
<dbReference type="GO" id="GO:0016788">
    <property type="term" value="F:hydrolase activity, acting on ester bonds"/>
    <property type="evidence" value="ECO:0007669"/>
    <property type="project" value="InterPro"/>
</dbReference>
<evidence type="ECO:0000256" key="1">
    <source>
        <dbReference type="ARBA" id="ARBA00008668"/>
    </source>
</evidence>
<feature type="signal peptide" evidence="3">
    <location>
        <begin position="1"/>
        <end position="33"/>
    </location>
</feature>
<dbReference type="OMA" id="FNDHLTC"/>
<keyword evidence="2" id="KW-0175">Coiled coil</keyword>
<organism evidence="5">
    <name type="scientific">Brachypodium distachyon</name>
    <name type="common">Purple false brome</name>
    <name type="synonym">Trachynia distachya</name>
    <dbReference type="NCBI Taxonomy" id="15368"/>
    <lineage>
        <taxon>Eukaryota</taxon>
        <taxon>Viridiplantae</taxon>
        <taxon>Streptophyta</taxon>
        <taxon>Embryophyta</taxon>
        <taxon>Tracheophyta</taxon>
        <taxon>Spermatophyta</taxon>
        <taxon>Magnoliopsida</taxon>
        <taxon>Liliopsida</taxon>
        <taxon>Poales</taxon>
        <taxon>Poaceae</taxon>
        <taxon>BOP clade</taxon>
        <taxon>Pooideae</taxon>
        <taxon>Stipodae</taxon>
        <taxon>Brachypodieae</taxon>
        <taxon>Brachypodium</taxon>
    </lineage>
</organism>
<reference evidence="5" key="3">
    <citation type="submission" date="2018-08" db="UniProtKB">
        <authorList>
            <consortium name="EnsemblPlants"/>
        </authorList>
    </citation>
    <scope>IDENTIFICATION</scope>
    <source>
        <strain evidence="5">cv. Bd21</strain>
    </source>
</reference>
<evidence type="ECO:0000313" key="4">
    <source>
        <dbReference type="EMBL" id="KQJ86943.1"/>
    </source>
</evidence>
<dbReference type="PANTHER" id="PTHR45642">
    <property type="entry name" value="GDSL ESTERASE/LIPASE EXL3"/>
    <property type="match status" value="1"/>
</dbReference>
<dbReference type="PANTHER" id="PTHR45642:SF154">
    <property type="entry name" value="OS09G0132200 PROTEIN"/>
    <property type="match status" value="1"/>
</dbReference>
<dbReference type="FunFam" id="3.40.50.1110:FF:000003">
    <property type="entry name" value="GDSL esterase/lipase APG"/>
    <property type="match status" value="1"/>
</dbReference>